<dbReference type="AlphaFoldDB" id="A0A7G7G2U0"/>
<comment type="cofactor">
    <cofactor evidence="4">
        <name>a divalent metal cation</name>
        <dbReference type="ChEBI" id="CHEBI:60240"/>
    </cofactor>
    <text evidence="4">Binds 2 divalent metal cations per subunit.</text>
</comment>
<evidence type="ECO:0000256" key="5">
    <source>
        <dbReference type="PROSITE-ProRule" id="PRU00679"/>
    </source>
</evidence>
<feature type="binding site" evidence="4">
    <location>
        <position position="48"/>
    </location>
    <ligand>
        <name>Zn(2+)</name>
        <dbReference type="ChEBI" id="CHEBI:29105"/>
        <label>1</label>
    </ligand>
</feature>
<feature type="binding site" description="via carbamate group" evidence="4">
    <location>
        <position position="164"/>
    </location>
    <ligand>
        <name>Zn(2+)</name>
        <dbReference type="ChEBI" id="CHEBI:29105"/>
        <label>2</label>
    </ligand>
</feature>
<dbReference type="PANTHER" id="PTHR10819:SF3">
    <property type="entry name" value="PHOSPHOTRIESTERASE-RELATED PROTEIN"/>
    <property type="match status" value="1"/>
</dbReference>
<evidence type="ECO:0000256" key="2">
    <source>
        <dbReference type="ARBA" id="ARBA00022801"/>
    </source>
</evidence>
<feature type="binding site" description="via carbamate group" evidence="4">
    <location>
        <position position="164"/>
    </location>
    <ligand>
        <name>Zn(2+)</name>
        <dbReference type="ChEBI" id="CHEBI:29105"/>
        <label>1</label>
    </ligand>
</feature>
<dbReference type="EMBL" id="CP055156">
    <property type="protein sequence ID" value="QNF31474.1"/>
    <property type="molecule type" value="Genomic_DNA"/>
</dbReference>
<dbReference type="InterPro" id="IPR032466">
    <property type="entry name" value="Metal_Hydrolase"/>
</dbReference>
<feature type="binding site" evidence="4">
    <location>
        <position position="225"/>
    </location>
    <ligand>
        <name>Zn(2+)</name>
        <dbReference type="ChEBI" id="CHEBI:29105"/>
        <label>2</label>
    </ligand>
</feature>
<evidence type="ECO:0000256" key="4">
    <source>
        <dbReference type="PIRSR" id="PIRSR601559-51"/>
    </source>
</evidence>
<evidence type="ECO:0000256" key="1">
    <source>
        <dbReference type="ARBA" id="ARBA00022723"/>
    </source>
</evidence>
<keyword evidence="6" id="KW-0732">Signal</keyword>
<proteinExistence type="inferred from homology"/>
<dbReference type="KEGG" id="aswu:HUW51_01535"/>
<evidence type="ECO:0000256" key="3">
    <source>
        <dbReference type="PIRSR" id="PIRSR601559-50"/>
    </source>
</evidence>
<organism evidence="7 8">
    <name type="scientific">Adhaeribacter swui</name>
    <dbReference type="NCBI Taxonomy" id="2086471"/>
    <lineage>
        <taxon>Bacteria</taxon>
        <taxon>Pseudomonadati</taxon>
        <taxon>Bacteroidota</taxon>
        <taxon>Cytophagia</taxon>
        <taxon>Cytophagales</taxon>
        <taxon>Hymenobacteraceae</taxon>
        <taxon>Adhaeribacter</taxon>
    </lineage>
</organism>
<accession>A0A7G7G2U0</accession>
<reference evidence="7 8" key="1">
    <citation type="journal article" date="2018" name="Int. J. Syst. Evol. Microbiol.">
        <title>Adhaeribacter swui sp. nov., isolated from wet mud.</title>
        <authorList>
            <person name="Kim D.U."/>
            <person name="Kim K.W."/>
            <person name="Kang M.S."/>
            <person name="Kim J.Y."/>
            <person name="Jang J.H."/>
            <person name="Kim M.K."/>
        </authorList>
    </citation>
    <scope>NUCLEOTIDE SEQUENCE [LARGE SCALE GENOMIC DNA]</scope>
    <source>
        <strain evidence="7 8">KCTC 52873</strain>
    </source>
</reference>
<dbReference type="Gene3D" id="3.20.20.140">
    <property type="entry name" value="Metal-dependent hydrolases"/>
    <property type="match status" value="1"/>
</dbReference>
<dbReference type="PROSITE" id="PS01322">
    <property type="entry name" value="PHOSPHOTRIESTERASE_1"/>
    <property type="match status" value="1"/>
</dbReference>
<dbReference type="Pfam" id="PF02126">
    <property type="entry name" value="PTE"/>
    <property type="match status" value="1"/>
</dbReference>
<keyword evidence="8" id="KW-1185">Reference proteome</keyword>
<dbReference type="SUPFAM" id="SSF51556">
    <property type="entry name" value="Metallo-dependent hydrolases"/>
    <property type="match status" value="1"/>
</dbReference>
<dbReference type="RefSeq" id="WP_185272248.1">
    <property type="nucleotide sequence ID" value="NZ_CP055156.1"/>
</dbReference>
<dbReference type="GO" id="GO:0016788">
    <property type="term" value="F:hydrolase activity, acting on ester bonds"/>
    <property type="evidence" value="ECO:0007669"/>
    <property type="project" value="InterPro"/>
</dbReference>
<comment type="similarity">
    <text evidence="5">Belongs to the metallo-dependent hydrolases superfamily. Phosphotriesterase family.</text>
</comment>
<feature type="binding site" evidence="4">
    <location>
        <position position="197"/>
    </location>
    <ligand>
        <name>Zn(2+)</name>
        <dbReference type="ChEBI" id="CHEBI:29105"/>
        <label>2</label>
    </ligand>
</feature>
<keyword evidence="1 4" id="KW-0479">Metal-binding</keyword>
<evidence type="ECO:0000313" key="8">
    <source>
        <dbReference type="Proteomes" id="UP000515237"/>
    </source>
</evidence>
<dbReference type="InterPro" id="IPR001559">
    <property type="entry name" value="Phosphotriesterase"/>
</dbReference>
<keyword evidence="2" id="KW-0378">Hydrolase</keyword>
<feature type="chain" id="PRO_5028956722" evidence="6">
    <location>
        <begin position="23"/>
        <end position="336"/>
    </location>
</feature>
<evidence type="ECO:0000313" key="7">
    <source>
        <dbReference type="EMBL" id="QNF31474.1"/>
    </source>
</evidence>
<feature type="signal peptide" evidence="6">
    <location>
        <begin position="1"/>
        <end position="22"/>
    </location>
</feature>
<name>A0A7G7G2U0_9BACT</name>
<dbReference type="PANTHER" id="PTHR10819">
    <property type="entry name" value="PHOSPHOTRIESTERASE-RELATED"/>
    <property type="match status" value="1"/>
</dbReference>
<feature type="modified residue" description="N6-carboxylysine" evidence="3 5">
    <location>
        <position position="164"/>
    </location>
</feature>
<dbReference type="Proteomes" id="UP000515237">
    <property type="component" value="Chromosome"/>
</dbReference>
<gene>
    <name evidence="7" type="ORF">HUW51_01535</name>
</gene>
<dbReference type="InterPro" id="IPR017947">
    <property type="entry name" value="AryldialkylPase_Zn-BS"/>
</dbReference>
<dbReference type="PROSITE" id="PS51347">
    <property type="entry name" value="PHOSPHOTRIESTERASE_2"/>
    <property type="match status" value="1"/>
</dbReference>
<evidence type="ECO:0000256" key="6">
    <source>
        <dbReference type="SAM" id="SignalP"/>
    </source>
</evidence>
<dbReference type="GO" id="GO:0008270">
    <property type="term" value="F:zinc ion binding"/>
    <property type="evidence" value="ECO:0007669"/>
    <property type="project" value="InterPro"/>
</dbReference>
<feature type="binding site" evidence="4">
    <location>
        <position position="46"/>
    </location>
    <ligand>
        <name>Zn(2+)</name>
        <dbReference type="ChEBI" id="CHEBI:29105"/>
        <label>1</label>
    </ligand>
</feature>
<sequence>MLASKILIISGFLSCLSNQVIAQEQAFVISVSGAVPKNKLGITLPHEHILVDFIGADQVNANCYNPDDVFVRVLPYLQKLKQTGCKTLVDCTPAYLGRDVKLLQRLSRASGLTILTNTGYYSAVQNKYLPAHAFTETPEQLASRWITEAEQGIEKTNIKPGFIKISVDAGPLTTVNQNLVKAAAITHLKTGLTIASHTGNGEAALSQIKLLQQNNVSGKAFIWVHAQNEKDNQLHLAAAKAGAWIEFDGINSNNVPVYITILQKMKAAGFLKQTLISQDAGWYHVGEKNGGKFQQYDTLFTVFLPALKKAGFKPSEIRQLIEINPQEAFAKKVRPQ</sequence>
<feature type="binding site" evidence="4">
    <location>
        <position position="279"/>
    </location>
    <ligand>
        <name>Zn(2+)</name>
        <dbReference type="ChEBI" id="CHEBI:29105"/>
        <label>1</label>
    </ligand>
</feature>
<protein>
    <submittedName>
        <fullName evidence="7">Phosphotriesterase</fullName>
    </submittedName>
</protein>